<dbReference type="PANTHER" id="PTHR43377">
    <property type="entry name" value="BILIVERDIN REDUCTASE A"/>
    <property type="match status" value="1"/>
</dbReference>
<feature type="domain" description="Gfo/Idh/MocA-like oxidoreductase N-terminal" evidence="1">
    <location>
        <begin position="2"/>
        <end position="118"/>
    </location>
</feature>
<dbReference type="SUPFAM" id="SSF55347">
    <property type="entry name" value="Glyceraldehyde-3-phosphate dehydrogenase-like, C-terminal domain"/>
    <property type="match status" value="1"/>
</dbReference>
<evidence type="ECO:0000259" key="2">
    <source>
        <dbReference type="Pfam" id="PF22725"/>
    </source>
</evidence>
<accession>A0A6S6UBN0</accession>
<organism evidence="3">
    <name type="scientific">uncultured Aureispira sp</name>
    <dbReference type="NCBI Taxonomy" id="1331704"/>
    <lineage>
        <taxon>Bacteria</taxon>
        <taxon>Pseudomonadati</taxon>
        <taxon>Bacteroidota</taxon>
        <taxon>Saprospiria</taxon>
        <taxon>Saprospirales</taxon>
        <taxon>Saprospiraceae</taxon>
        <taxon>Aureispira</taxon>
        <taxon>environmental samples</taxon>
    </lineage>
</organism>
<proteinExistence type="predicted"/>
<dbReference type="Pfam" id="PF01408">
    <property type="entry name" value="GFO_IDH_MocA"/>
    <property type="match status" value="1"/>
</dbReference>
<dbReference type="InterPro" id="IPR055170">
    <property type="entry name" value="GFO_IDH_MocA-like_dom"/>
</dbReference>
<dbReference type="InterPro" id="IPR036291">
    <property type="entry name" value="NAD(P)-bd_dom_sf"/>
</dbReference>
<sequence>MLKIGVLGLGHLGKIHVKCIQMIDQYELVGVFDVNTKTTTKVSEEYGVQAFDSVEALLAAVDVVDIVTPTVTHFELAKQVVEAGKHFFIEKPITHTLKEAQELCALVKDQPIKAQVGHVERFNPALLAIEDKDLDPMFVEAHRLSMFNPRGTDVSVVLDLMIHDLDIILKLIPHEVHSVQASGVAIVSPSADIANARIEFKNGAIVNITASRISMKNMRKLRVFQSDAYLSLDFLNKKTEVVRIHEEIPAGKDNCMELDTTIGKRYIELDMPEAKPNNAIKMELEAFANSILNNQPTKVALEDGLKALQLAYWIMDEIEKHQERVTTKLK</sequence>
<dbReference type="SUPFAM" id="SSF51735">
    <property type="entry name" value="NAD(P)-binding Rossmann-fold domains"/>
    <property type="match status" value="1"/>
</dbReference>
<dbReference type="InterPro" id="IPR051450">
    <property type="entry name" value="Gfo/Idh/MocA_Oxidoreductases"/>
</dbReference>
<dbReference type="PANTHER" id="PTHR43377:SF1">
    <property type="entry name" value="BILIVERDIN REDUCTASE A"/>
    <property type="match status" value="1"/>
</dbReference>
<gene>
    <name evidence="3" type="ORF">HELGO_WM47948</name>
</gene>
<name>A0A6S6UBN0_9BACT</name>
<evidence type="ECO:0000259" key="1">
    <source>
        <dbReference type="Pfam" id="PF01408"/>
    </source>
</evidence>
<dbReference type="EMBL" id="CACVAQ010000340">
    <property type="protein sequence ID" value="CAA6824149.1"/>
    <property type="molecule type" value="Genomic_DNA"/>
</dbReference>
<dbReference type="GO" id="GO:0000166">
    <property type="term" value="F:nucleotide binding"/>
    <property type="evidence" value="ECO:0007669"/>
    <property type="project" value="InterPro"/>
</dbReference>
<protein>
    <submittedName>
        <fullName evidence="3">Oxidoreductase, Gfo/Idh/MocA family</fullName>
    </submittedName>
</protein>
<evidence type="ECO:0000313" key="3">
    <source>
        <dbReference type="EMBL" id="CAA6824149.1"/>
    </source>
</evidence>
<feature type="domain" description="GFO/IDH/MocA-like oxidoreductase" evidence="2">
    <location>
        <begin position="153"/>
        <end position="226"/>
    </location>
</feature>
<dbReference type="Gene3D" id="3.40.50.720">
    <property type="entry name" value="NAD(P)-binding Rossmann-like Domain"/>
    <property type="match status" value="1"/>
</dbReference>
<reference evidence="3" key="1">
    <citation type="submission" date="2020-01" db="EMBL/GenBank/DDBJ databases">
        <authorList>
            <person name="Meier V. D."/>
            <person name="Meier V D."/>
        </authorList>
    </citation>
    <scope>NUCLEOTIDE SEQUENCE</scope>
    <source>
        <strain evidence="3">HLG_WM_MAG_10</strain>
    </source>
</reference>
<dbReference type="AlphaFoldDB" id="A0A6S6UBN0"/>
<dbReference type="Pfam" id="PF22725">
    <property type="entry name" value="GFO_IDH_MocA_C3"/>
    <property type="match status" value="1"/>
</dbReference>
<dbReference type="Gene3D" id="3.30.360.10">
    <property type="entry name" value="Dihydrodipicolinate Reductase, domain 2"/>
    <property type="match status" value="1"/>
</dbReference>
<dbReference type="InterPro" id="IPR000683">
    <property type="entry name" value="Gfo/Idh/MocA-like_OxRdtase_N"/>
</dbReference>